<dbReference type="GO" id="GO:0000155">
    <property type="term" value="F:phosphorelay sensor kinase activity"/>
    <property type="evidence" value="ECO:0007669"/>
    <property type="project" value="InterPro"/>
</dbReference>
<protein>
    <submittedName>
        <fullName evidence="6">Histidine kinase</fullName>
    </submittedName>
</protein>
<feature type="transmembrane region" description="Helical" evidence="4">
    <location>
        <begin position="58"/>
        <end position="75"/>
    </location>
</feature>
<dbReference type="Proteomes" id="UP000316988">
    <property type="component" value="Unassembled WGS sequence"/>
</dbReference>
<dbReference type="PANTHER" id="PTHR24421:SF63">
    <property type="entry name" value="SENSOR HISTIDINE KINASE DESK"/>
    <property type="match status" value="1"/>
</dbReference>
<dbReference type="EMBL" id="VLNT01000004">
    <property type="protein sequence ID" value="TSD64264.1"/>
    <property type="molecule type" value="Genomic_DNA"/>
</dbReference>
<feature type="domain" description="Signal transduction histidine kinase subgroup 3 dimerisation and phosphoacceptor" evidence="5">
    <location>
        <begin position="215"/>
        <end position="281"/>
    </location>
</feature>
<gene>
    <name evidence="6" type="ORF">FNM00_06865</name>
</gene>
<dbReference type="GO" id="GO:0016020">
    <property type="term" value="C:membrane"/>
    <property type="evidence" value="ECO:0007669"/>
    <property type="project" value="InterPro"/>
</dbReference>
<dbReference type="AlphaFoldDB" id="A0A554SD50"/>
<keyword evidence="4" id="KW-0472">Membrane</keyword>
<dbReference type="InterPro" id="IPR011712">
    <property type="entry name" value="Sig_transdc_His_kin_sub3_dim/P"/>
</dbReference>
<accession>A0A554SD50</accession>
<comment type="caution">
    <text evidence="6">The sequence shown here is derived from an EMBL/GenBank/DDBJ whole genome shotgun (WGS) entry which is preliminary data.</text>
</comment>
<dbReference type="RefSeq" id="WP_143912707.1">
    <property type="nucleotide sequence ID" value="NZ_VLNT01000004.1"/>
</dbReference>
<proteinExistence type="predicted"/>
<evidence type="ECO:0000313" key="7">
    <source>
        <dbReference type="Proteomes" id="UP000316988"/>
    </source>
</evidence>
<evidence type="ECO:0000259" key="5">
    <source>
        <dbReference type="Pfam" id="PF07730"/>
    </source>
</evidence>
<name>A0A554SD50_9ACTN</name>
<evidence type="ECO:0000256" key="2">
    <source>
        <dbReference type="ARBA" id="ARBA00022777"/>
    </source>
</evidence>
<dbReference type="GO" id="GO:0046983">
    <property type="term" value="F:protein dimerization activity"/>
    <property type="evidence" value="ECO:0007669"/>
    <property type="project" value="InterPro"/>
</dbReference>
<dbReference type="OrthoDB" id="5241784at2"/>
<evidence type="ECO:0000313" key="6">
    <source>
        <dbReference type="EMBL" id="TSD64264.1"/>
    </source>
</evidence>
<feature type="transmembrane region" description="Helical" evidence="4">
    <location>
        <begin position="170"/>
        <end position="189"/>
    </location>
</feature>
<evidence type="ECO:0000256" key="3">
    <source>
        <dbReference type="ARBA" id="ARBA00023012"/>
    </source>
</evidence>
<feature type="transmembrane region" description="Helical" evidence="4">
    <location>
        <begin position="31"/>
        <end position="52"/>
    </location>
</feature>
<dbReference type="PANTHER" id="PTHR24421">
    <property type="entry name" value="NITRATE/NITRITE SENSOR PROTEIN NARX-RELATED"/>
    <property type="match status" value="1"/>
</dbReference>
<feature type="transmembrane region" description="Helical" evidence="4">
    <location>
        <begin position="87"/>
        <end position="108"/>
    </location>
</feature>
<keyword evidence="3" id="KW-0902">Two-component regulatory system</keyword>
<keyword evidence="4" id="KW-0812">Transmembrane</keyword>
<keyword evidence="4" id="KW-1133">Transmembrane helix</keyword>
<dbReference type="InterPro" id="IPR036890">
    <property type="entry name" value="HATPase_C_sf"/>
</dbReference>
<feature type="transmembrane region" description="Helical" evidence="4">
    <location>
        <begin position="114"/>
        <end position="131"/>
    </location>
</feature>
<organism evidence="6 7">
    <name type="scientific">Aeromicrobium piscarium</name>
    <dbReference type="NCBI Taxonomy" id="2590901"/>
    <lineage>
        <taxon>Bacteria</taxon>
        <taxon>Bacillati</taxon>
        <taxon>Actinomycetota</taxon>
        <taxon>Actinomycetes</taxon>
        <taxon>Propionibacteriales</taxon>
        <taxon>Nocardioidaceae</taxon>
        <taxon>Aeromicrobium</taxon>
    </lineage>
</organism>
<keyword evidence="1" id="KW-0808">Transferase</keyword>
<dbReference type="InterPro" id="IPR050482">
    <property type="entry name" value="Sensor_HK_TwoCompSys"/>
</dbReference>
<evidence type="ECO:0000256" key="4">
    <source>
        <dbReference type="SAM" id="Phobius"/>
    </source>
</evidence>
<dbReference type="Pfam" id="PF07730">
    <property type="entry name" value="HisKA_3"/>
    <property type="match status" value="1"/>
</dbReference>
<dbReference type="Gene3D" id="1.20.5.1930">
    <property type="match status" value="1"/>
</dbReference>
<evidence type="ECO:0000256" key="1">
    <source>
        <dbReference type="ARBA" id="ARBA00022679"/>
    </source>
</evidence>
<feature type="transmembrane region" description="Helical" evidence="4">
    <location>
        <begin position="138"/>
        <end position="158"/>
    </location>
</feature>
<keyword evidence="2 6" id="KW-0418">Kinase</keyword>
<reference evidence="6 7" key="1">
    <citation type="submission" date="2019-07" db="EMBL/GenBank/DDBJ databases">
        <authorList>
            <person name="Zhao L.H."/>
        </authorList>
    </citation>
    <scope>NUCLEOTIDE SEQUENCE [LARGE SCALE GENOMIC DNA]</scope>
    <source>
        <strain evidence="6 7">Co35</strain>
    </source>
</reference>
<sequence length="394" mass="43271">MTDPLPVSDDLDRPPRRDSFQQTWRYNYWSLWIYLGFGSFGALANALSLAPFGTTRRVLVVALMAAIIGWAGWWVRSLIVGRGRQVIPRIAFLGAAVLAIVFVVVSGWDPSSPIGYLLVPWAAATVLGLDFDRARYVLWLIVWAVALAALRWGVFVVSGGDLHDYLPDDFAAWYLLGFFCLFLPAAAWIQMWVWELTIDVRDAGNTRAELARVRERLRFAADLHDIQGHHLQVLALKTELAERLIDRDPEEARRTIHEAQQIARTALEETRTLAQGYRQVSLRDEIVNAASVLEAAGAVVDVDIPDGLDDPLLATALREATTNILRHSNAVRVGITGSVDPPTLRVVNDGVTGTATNPGSGLASLAERFAAAGGDLRTAHTEDQFELVAIGSDT</sequence>
<keyword evidence="7" id="KW-1185">Reference proteome</keyword>
<dbReference type="Gene3D" id="3.30.565.10">
    <property type="entry name" value="Histidine kinase-like ATPase, C-terminal domain"/>
    <property type="match status" value="1"/>
</dbReference>